<geneLocation type="plasmid" evidence="3">
    <name>pPFL</name>
</geneLocation>
<accession>A0A1I9WJL8</accession>
<keyword evidence="3" id="KW-0614">Plasmid</keyword>
<name>A0A1I9WJL8_PSEFR</name>
<organism evidence="3">
    <name type="scientific">Pseudomonas fragi</name>
    <dbReference type="NCBI Taxonomy" id="296"/>
    <lineage>
        <taxon>Bacteria</taxon>
        <taxon>Pseudomonadati</taxon>
        <taxon>Pseudomonadota</taxon>
        <taxon>Gammaproteobacteria</taxon>
        <taxon>Pseudomonadales</taxon>
        <taxon>Pseudomonadaceae</taxon>
        <taxon>Pseudomonas</taxon>
    </lineage>
</organism>
<dbReference type="Gene3D" id="1.10.10.10">
    <property type="entry name" value="Winged helix-like DNA-binding domain superfamily/Winged helix DNA-binding domain"/>
    <property type="match status" value="2"/>
</dbReference>
<protein>
    <submittedName>
        <fullName evidence="3">Replication protein RepB</fullName>
    </submittedName>
</protein>
<dbReference type="GO" id="GO:0003887">
    <property type="term" value="F:DNA-directed DNA polymerase activity"/>
    <property type="evidence" value="ECO:0007669"/>
    <property type="project" value="InterPro"/>
</dbReference>
<dbReference type="AlphaFoldDB" id="A0A1I9WJL8"/>
<dbReference type="InterPro" id="IPR036390">
    <property type="entry name" value="WH_DNA-bd_sf"/>
</dbReference>
<dbReference type="GO" id="GO:0006270">
    <property type="term" value="P:DNA replication initiation"/>
    <property type="evidence" value="ECO:0007669"/>
    <property type="project" value="InterPro"/>
</dbReference>
<comment type="similarity">
    <text evidence="1">Belongs to the initiator RepB protein family.</text>
</comment>
<proteinExistence type="inferred from homology"/>
<feature type="domain" description="Initiator Rep protein WH1" evidence="2">
    <location>
        <begin position="42"/>
        <end position="191"/>
    </location>
</feature>
<dbReference type="Pfam" id="PF01051">
    <property type="entry name" value="Rep3_N"/>
    <property type="match status" value="1"/>
</dbReference>
<gene>
    <name evidence="3" type="primary">repB</name>
</gene>
<evidence type="ECO:0000259" key="2">
    <source>
        <dbReference type="Pfam" id="PF01051"/>
    </source>
</evidence>
<sequence length="319" mass="36228">MTPDFRSYDTRFPALSTLEYINAVLLLNLCRDRSMSSKKQTIVVKSNKLVEASYRLDLIEQRVILYAIVEARETQKGLTDGFVTIEAKRFAHSFGMDEGSVYGQLKEAMKALFNRFIVVRDIHPESGKERVSMVRWISIASYIDGAGAVQLRFATDMLPYITRLETEFTSYRLEKIGRMSSVHAVRLYELLVQHLSFGKRDIEIAWLKETLGIADAYSRIESLKRSVIEPALIQINEHSDIRVSYTQRKTGRTVTHLLFSITPEPKLSQKTRKKAKLTDAEVAKHARPGESWAAVHARLNQTPSALAEGLINTRSVHPS</sequence>
<dbReference type="RefSeq" id="WP_172688400.1">
    <property type="nucleotide sequence ID" value="NZ_KX353852.1"/>
</dbReference>
<reference evidence="3" key="1">
    <citation type="submission" date="2016-06" db="EMBL/GenBank/DDBJ databases">
        <title>Sequence analysis of three plasmids from Pseudomonas fragi A22, a psychrophile isolated from soil sample around Arcitc Ocean.</title>
        <authorList>
            <person name="Sun Y."/>
            <person name="Zhai R."/>
            <person name="Jiang Y."/>
            <person name="Jiang Y."/>
            <person name="Shao W."/>
        </authorList>
    </citation>
    <scope>NUCLEOTIDE SEQUENCE</scope>
    <source>
        <strain evidence="3">A22</strain>
        <plasmid evidence="3">pPFL</plasmid>
    </source>
</reference>
<evidence type="ECO:0000256" key="1">
    <source>
        <dbReference type="ARBA" id="ARBA00038283"/>
    </source>
</evidence>
<dbReference type="SUPFAM" id="SSF46785">
    <property type="entry name" value="Winged helix' DNA-binding domain"/>
    <property type="match status" value="2"/>
</dbReference>
<dbReference type="InterPro" id="IPR036388">
    <property type="entry name" value="WH-like_DNA-bd_sf"/>
</dbReference>
<evidence type="ECO:0000313" key="3">
    <source>
        <dbReference type="EMBL" id="APA32337.1"/>
    </source>
</evidence>
<dbReference type="InterPro" id="IPR000525">
    <property type="entry name" value="Initiator_Rep_WH1"/>
</dbReference>
<dbReference type="EMBL" id="KX353852">
    <property type="protein sequence ID" value="APA32337.1"/>
    <property type="molecule type" value="Genomic_DNA"/>
</dbReference>
<dbReference type="Pfam" id="PF21205">
    <property type="entry name" value="Rep3_C"/>
    <property type="match status" value="1"/>
</dbReference>